<proteinExistence type="predicted"/>
<gene>
    <name evidence="2" type="ORF">C8N30_0114</name>
</gene>
<evidence type="ECO:0000313" key="2">
    <source>
        <dbReference type="EMBL" id="RKE95578.1"/>
    </source>
</evidence>
<accession>A0A420DN20</accession>
<keyword evidence="3" id="KW-1185">Reference proteome</keyword>
<evidence type="ECO:0000256" key="1">
    <source>
        <dbReference type="SAM" id="MobiDB-lite"/>
    </source>
</evidence>
<organism evidence="2 3">
    <name type="scientific">Sulfitobacter guttiformis</name>
    <dbReference type="NCBI Taxonomy" id="74349"/>
    <lineage>
        <taxon>Bacteria</taxon>
        <taxon>Pseudomonadati</taxon>
        <taxon>Pseudomonadota</taxon>
        <taxon>Alphaproteobacteria</taxon>
        <taxon>Rhodobacterales</taxon>
        <taxon>Roseobacteraceae</taxon>
        <taxon>Sulfitobacter</taxon>
    </lineage>
</organism>
<feature type="region of interest" description="Disordered" evidence="1">
    <location>
        <begin position="1"/>
        <end position="23"/>
    </location>
</feature>
<reference evidence="2 3" key="1">
    <citation type="submission" date="2018-09" db="EMBL/GenBank/DDBJ databases">
        <title>Genomic Encyclopedia of Archaeal and Bacterial Type Strains, Phase II (KMG-II): from individual species to whole genera.</title>
        <authorList>
            <person name="Goeker M."/>
        </authorList>
    </citation>
    <scope>NUCLEOTIDE SEQUENCE [LARGE SCALE GENOMIC DNA]</scope>
    <source>
        <strain evidence="2 3">DSM 11458</strain>
    </source>
</reference>
<sequence length="43" mass="4721">MISLATQNGASPTGGTKRHPDEVDWRCSCQGHALRIVREEAIE</sequence>
<dbReference type="Proteomes" id="UP000284407">
    <property type="component" value="Unassembled WGS sequence"/>
</dbReference>
<dbReference type="EMBL" id="RAQK01000001">
    <property type="protein sequence ID" value="RKE95578.1"/>
    <property type="molecule type" value="Genomic_DNA"/>
</dbReference>
<protein>
    <submittedName>
        <fullName evidence="2">Uncharacterized protein</fullName>
    </submittedName>
</protein>
<dbReference type="AlphaFoldDB" id="A0A420DN20"/>
<feature type="compositionally biased region" description="Polar residues" evidence="1">
    <location>
        <begin position="1"/>
        <end position="14"/>
    </location>
</feature>
<comment type="caution">
    <text evidence="2">The sequence shown here is derived from an EMBL/GenBank/DDBJ whole genome shotgun (WGS) entry which is preliminary data.</text>
</comment>
<evidence type="ECO:0000313" key="3">
    <source>
        <dbReference type="Proteomes" id="UP000284407"/>
    </source>
</evidence>
<name>A0A420DN20_9RHOB</name>